<sequence>MGHLRPVDIARQLKISTSTIRGYEERGFVPPTERTESGYRVYTEEHVAYFECIVAMSPAFGMDLTRRVLLDIQKKDIHGALWRVNKAQVENHHVKTTLEQIGSLLIDIQDRSTVDRTFRVGEVAEKTGVSNSTLRYWETEGYISSARGEENNYRYFDLFQYSKILLMKAIQNGVYSEETIKIKRAIKELREKDPQGVKEIIQDIEQFLNHTNLLQLQGLSCLHQLCKNLKLY</sequence>
<evidence type="ECO:0000259" key="2">
    <source>
        <dbReference type="PROSITE" id="PS50937"/>
    </source>
</evidence>
<comment type="caution">
    <text evidence="3">The sequence shown here is derived from an EMBL/GenBank/DDBJ whole genome shotgun (WGS) entry which is preliminary data.</text>
</comment>
<evidence type="ECO:0000256" key="1">
    <source>
        <dbReference type="ARBA" id="ARBA00023125"/>
    </source>
</evidence>
<protein>
    <submittedName>
        <fullName evidence="3">MerR family DNA-binding transcriptional regulator</fullName>
    </submittedName>
</protein>
<feature type="domain" description="HTH merR-type" evidence="2">
    <location>
        <begin position="117"/>
        <end position="157"/>
    </location>
</feature>
<organism evidence="3 4">
    <name type="scientific">Fictibacillus fluitans</name>
    <dbReference type="NCBI Taxonomy" id="3058422"/>
    <lineage>
        <taxon>Bacteria</taxon>
        <taxon>Bacillati</taxon>
        <taxon>Bacillota</taxon>
        <taxon>Bacilli</taxon>
        <taxon>Bacillales</taxon>
        <taxon>Fictibacillaceae</taxon>
        <taxon>Fictibacillus</taxon>
    </lineage>
</organism>
<dbReference type="InterPro" id="IPR000551">
    <property type="entry name" value="MerR-type_HTH_dom"/>
</dbReference>
<dbReference type="InterPro" id="IPR009061">
    <property type="entry name" value="DNA-bd_dom_put_sf"/>
</dbReference>
<accession>A0ABT8I074</accession>
<dbReference type="PROSITE" id="PS50937">
    <property type="entry name" value="HTH_MERR_2"/>
    <property type="match status" value="2"/>
</dbReference>
<dbReference type="PANTHER" id="PTHR30204">
    <property type="entry name" value="REDOX-CYCLING DRUG-SENSING TRANSCRIPTIONAL ACTIVATOR SOXR"/>
    <property type="match status" value="1"/>
</dbReference>
<dbReference type="InterPro" id="IPR047057">
    <property type="entry name" value="MerR_fam"/>
</dbReference>
<evidence type="ECO:0000313" key="4">
    <source>
        <dbReference type="Proteomes" id="UP001172721"/>
    </source>
</evidence>
<dbReference type="SMART" id="SM00422">
    <property type="entry name" value="HTH_MERR"/>
    <property type="match status" value="2"/>
</dbReference>
<dbReference type="Gene3D" id="1.10.1660.10">
    <property type="match status" value="2"/>
</dbReference>
<keyword evidence="1 3" id="KW-0238">DNA-binding</keyword>
<evidence type="ECO:0000313" key="3">
    <source>
        <dbReference type="EMBL" id="MDN4526439.1"/>
    </source>
</evidence>
<feature type="domain" description="HTH merR-type" evidence="2">
    <location>
        <begin position="1"/>
        <end position="71"/>
    </location>
</feature>
<name>A0ABT8I074_9BACL</name>
<dbReference type="EMBL" id="JAUHTR010000011">
    <property type="protein sequence ID" value="MDN4526439.1"/>
    <property type="molecule type" value="Genomic_DNA"/>
</dbReference>
<dbReference type="PANTHER" id="PTHR30204:SF93">
    <property type="entry name" value="HTH MERR-TYPE DOMAIN-CONTAINING PROTEIN"/>
    <property type="match status" value="1"/>
</dbReference>
<dbReference type="SUPFAM" id="SSF46955">
    <property type="entry name" value="Putative DNA-binding domain"/>
    <property type="match status" value="2"/>
</dbReference>
<dbReference type="Pfam" id="PF00376">
    <property type="entry name" value="MerR"/>
    <property type="match status" value="2"/>
</dbReference>
<dbReference type="RefSeq" id="WP_301167464.1">
    <property type="nucleotide sequence ID" value="NZ_JAUHTR010000011.1"/>
</dbReference>
<gene>
    <name evidence="3" type="ORF">QYB97_18305</name>
</gene>
<dbReference type="GO" id="GO:0003677">
    <property type="term" value="F:DNA binding"/>
    <property type="evidence" value="ECO:0007669"/>
    <property type="project" value="UniProtKB-KW"/>
</dbReference>
<reference evidence="3" key="1">
    <citation type="submission" date="2023-07" db="EMBL/GenBank/DDBJ databases">
        <title>Fictibacillus sp. isolated from freshwater pond.</title>
        <authorList>
            <person name="Kirdat K."/>
            <person name="Bhat A."/>
            <person name="Mourya A."/>
            <person name="Yadav A."/>
        </authorList>
    </citation>
    <scope>NUCLEOTIDE SEQUENCE</scope>
    <source>
        <strain evidence="3">NE201</strain>
    </source>
</reference>
<keyword evidence="4" id="KW-1185">Reference proteome</keyword>
<proteinExistence type="predicted"/>
<dbReference type="Proteomes" id="UP001172721">
    <property type="component" value="Unassembled WGS sequence"/>
</dbReference>